<gene>
    <name evidence="1" type="ORF">BJ138DRAFT_1127162</name>
</gene>
<protein>
    <submittedName>
        <fullName evidence="1">Uncharacterized protein</fullName>
    </submittedName>
</protein>
<sequence>MSTAASPELEEGPVSHLPTKVFKGHTERAAVAYFNNGKRLVSGSYDGTIRIWNVENGKEEWQSTVHGSAVRYIAISPDEKKLGGIHQIALSGDGQRLASAAYNEVRIWDMTLSTRRQLGDPPPVQHTYSVAVAWSPSGESIVAGDGKGNIHMWTVPPLNDNITAQAPVLDANIPPLPSASRPRTHSISSSILSLPAAPFPAPPRSPESNNVTAKETDWEYSDNESFDSVFDLPADGTQPAQRRKRRRRRAAPVASTPPISVVPNQRQAPPVIVSAPRHSPPPNQTPSPPAQTPPAEARAVADAPTSQVGALRRLWRQQRTLPWWTRRKPRKTREEPHAIQPVQSSPAPDASANNIETHTEVAADHTEATGSLRPSRTRTIPRLLSRSKRQPRNTTPRPENIELHPPTSPQRHARNPPSHTRPRRHSQSEVVNVAAGRMDQRVAASSNKWTDTIDWLDYICFCMCCPWNKVVSESVSERQGNRTAVGAGAAGSSGSSSGSSLSSRPVNLHNIF</sequence>
<proteinExistence type="predicted"/>
<dbReference type="Proteomes" id="UP000790377">
    <property type="component" value="Unassembled WGS sequence"/>
</dbReference>
<comment type="caution">
    <text evidence="1">The sequence shown here is derived from an EMBL/GenBank/DDBJ whole genome shotgun (WGS) entry which is preliminary data.</text>
</comment>
<dbReference type="EMBL" id="MU267728">
    <property type="protein sequence ID" value="KAH7910075.1"/>
    <property type="molecule type" value="Genomic_DNA"/>
</dbReference>
<organism evidence="1 2">
    <name type="scientific">Hygrophoropsis aurantiaca</name>
    <dbReference type="NCBI Taxonomy" id="72124"/>
    <lineage>
        <taxon>Eukaryota</taxon>
        <taxon>Fungi</taxon>
        <taxon>Dikarya</taxon>
        <taxon>Basidiomycota</taxon>
        <taxon>Agaricomycotina</taxon>
        <taxon>Agaricomycetes</taxon>
        <taxon>Agaricomycetidae</taxon>
        <taxon>Boletales</taxon>
        <taxon>Coniophorineae</taxon>
        <taxon>Hygrophoropsidaceae</taxon>
        <taxon>Hygrophoropsis</taxon>
    </lineage>
</organism>
<name>A0ACB8AAJ3_9AGAM</name>
<reference evidence="1" key="1">
    <citation type="journal article" date="2021" name="New Phytol.">
        <title>Evolutionary innovations through gain and loss of genes in the ectomycorrhizal Boletales.</title>
        <authorList>
            <person name="Wu G."/>
            <person name="Miyauchi S."/>
            <person name="Morin E."/>
            <person name="Kuo A."/>
            <person name="Drula E."/>
            <person name="Varga T."/>
            <person name="Kohler A."/>
            <person name="Feng B."/>
            <person name="Cao Y."/>
            <person name="Lipzen A."/>
            <person name="Daum C."/>
            <person name="Hundley H."/>
            <person name="Pangilinan J."/>
            <person name="Johnson J."/>
            <person name="Barry K."/>
            <person name="LaButti K."/>
            <person name="Ng V."/>
            <person name="Ahrendt S."/>
            <person name="Min B."/>
            <person name="Choi I.G."/>
            <person name="Park H."/>
            <person name="Plett J.M."/>
            <person name="Magnuson J."/>
            <person name="Spatafora J.W."/>
            <person name="Nagy L.G."/>
            <person name="Henrissat B."/>
            <person name="Grigoriev I.V."/>
            <person name="Yang Z.L."/>
            <person name="Xu J."/>
            <person name="Martin F.M."/>
        </authorList>
    </citation>
    <scope>NUCLEOTIDE SEQUENCE</scope>
    <source>
        <strain evidence="1">ATCC 28755</strain>
    </source>
</reference>
<keyword evidence="2" id="KW-1185">Reference proteome</keyword>
<evidence type="ECO:0000313" key="1">
    <source>
        <dbReference type="EMBL" id="KAH7910075.1"/>
    </source>
</evidence>
<accession>A0ACB8AAJ3</accession>
<evidence type="ECO:0000313" key="2">
    <source>
        <dbReference type="Proteomes" id="UP000790377"/>
    </source>
</evidence>